<proteinExistence type="predicted"/>
<gene>
    <name evidence="4" type="ORF">K8F61_05825</name>
</gene>
<feature type="transmembrane region" description="Helical" evidence="2">
    <location>
        <begin position="29"/>
        <end position="52"/>
    </location>
</feature>
<dbReference type="Proteomes" id="UP001199642">
    <property type="component" value="Chromosome"/>
</dbReference>
<name>A0ABY3RYS8_9MICO</name>
<evidence type="ECO:0000256" key="1">
    <source>
        <dbReference type="SAM" id="MobiDB-lite"/>
    </source>
</evidence>
<dbReference type="Pfam" id="PF01464">
    <property type="entry name" value="SLT"/>
    <property type="match status" value="1"/>
</dbReference>
<keyword evidence="2" id="KW-1133">Transmembrane helix</keyword>
<keyword evidence="2" id="KW-0812">Transmembrane</keyword>
<keyword evidence="5" id="KW-1185">Reference proteome</keyword>
<feature type="compositionally biased region" description="Pro residues" evidence="1">
    <location>
        <begin position="106"/>
        <end position="116"/>
    </location>
</feature>
<keyword evidence="2" id="KW-0472">Membrane</keyword>
<organism evidence="4 5">
    <name type="scientific">Microbacterium resistens</name>
    <dbReference type="NCBI Taxonomy" id="156977"/>
    <lineage>
        <taxon>Bacteria</taxon>
        <taxon>Bacillati</taxon>
        <taxon>Actinomycetota</taxon>
        <taxon>Actinomycetes</taxon>
        <taxon>Micrococcales</taxon>
        <taxon>Microbacteriaceae</taxon>
        <taxon>Microbacterium</taxon>
    </lineage>
</organism>
<feature type="region of interest" description="Disordered" evidence="1">
    <location>
        <begin position="102"/>
        <end position="140"/>
    </location>
</feature>
<evidence type="ECO:0000256" key="2">
    <source>
        <dbReference type="SAM" id="Phobius"/>
    </source>
</evidence>
<feature type="compositionally biased region" description="Gly residues" evidence="1">
    <location>
        <begin position="130"/>
        <end position="140"/>
    </location>
</feature>
<dbReference type="InterPro" id="IPR008258">
    <property type="entry name" value="Transglycosylase_SLT_dom_1"/>
</dbReference>
<reference evidence="4 5" key="1">
    <citation type="submission" date="2023-01" db="EMBL/GenBank/DDBJ databases">
        <title>Characterization of estradiol degrading bacteria Microbacterium sp. MZT7 and reveal degrading genes through genome analysis.</title>
        <authorList>
            <person name="Hao P."/>
            <person name="Gao Y."/>
        </authorList>
    </citation>
    <scope>NUCLEOTIDE SEQUENCE [LARGE SCALE GENOMIC DNA]</scope>
    <source>
        <strain evidence="4 5">MZT7</strain>
    </source>
</reference>
<dbReference type="EMBL" id="CP082781">
    <property type="protein sequence ID" value="UGS27697.1"/>
    <property type="molecule type" value="Genomic_DNA"/>
</dbReference>
<feature type="region of interest" description="Disordered" evidence="1">
    <location>
        <begin position="1"/>
        <end position="26"/>
    </location>
</feature>
<evidence type="ECO:0000259" key="3">
    <source>
        <dbReference type="Pfam" id="PF01464"/>
    </source>
</evidence>
<evidence type="ECO:0000313" key="5">
    <source>
        <dbReference type="Proteomes" id="UP001199642"/>
    </source>
</evidence>
<protein>
    <submittedName>
        <fullName evidence="4">Transglycosylase SLT domain-containing protein</fullName>
    </submittedName>
</protein>
<sequence length="236" mass="23986">MVSTDAARADVSVRAKAPRRGAATPRRRTTATILAGLAVVGFSAAIVAPAGIAMATPSADEPAAAQSVYSLAAKDAQTFDITVQGAQGAQATPIAREGFEVYVTPTPTPTPTPEPASDPGSGASEESGESSGGGGGGGPMYYTGGGDPAAWMAAAGIAPEDWGYVDYIVSRESGWNPNAVNSSSGASGLVQALPCDKVPGSCFDPVDNLRWADGYAKGRYGSWAEAVGFWSANHWW</sequence>
<feature type="domain" description="Transglycosylase SLT" evidence="3">
    <location>
        <begin position="161"/>
        <end position="195"/>
    </location>
</feature>
<evidence type="ECO:0000313" key="4">
    <source>
        <dbReference type="EMBL" id="UGS27697.1"/>
    </source>
</evidence>
<accession>A0ABY3RYS8</accession>
<dbReference type="RefSeq" id="WP_219084771.1">
    <property type="nucleotide sequence ID" value="NZ_CP082781.1"/>
</dbReference>